<sequence length="245" mass="25859">MLRDAHARLLEPGATLVPRRVALRAVLVECAALAAADLPELRGAPWPLMLGQLGLAPSGGSGGAAARPLTQAWAAASIDFARLPDAGPVAAVAEVEATAAGSAHAVAWWWELDMGGGHRLSSWTDAEPPGGEAPLRHHWRPCLSFLAPRRVRVGDRLSRLRARAMLGQCDSEGGRSRPALRLRAVSSSARLVVSSWRPRATVFPAGGSTRCREAERHPADPRAHAAAQHGCGDAQCPGVEASCRW</sequence>
<feature type="non-terminal residue" evidence="1">
    <location>
        <position position="245"/>
    </location>
</feature>
<comment type="caution">
    <text evidence="1">The sequence shown here is derived from an EMBL/GenBank/DDBJ whole genome shotgun (WGS) entry which is preliminary data.</text>
</comment>
<keyword evidence="2" id="KW-1185">Reference proteome</keyword>
<protein>
    <submittedName>
        <fullName evidence="1">Uncharacterized protein</fullName>
    </submittedName>
</protein>
<name>A0ABN9VZ42_9DINO</name>
<accession>A0ABN9VZ42</accession>
<proteinExistence type="predicted"/>
<dbReference type="Proteomes" id="UP001189429">
    <property type="component" value="Unassembled WGS sequence"/>
</dbReference>
<dbReference type="Gene3D" id="2.70.160.11">
    <property type="entry name" value="Hnrnp arginine n-methyltransferase1"/>
    <property type="match status" value="1"/>
</dbReference>
<dbReference type="EMBL" id="CAUYUJ010017784">
    <property type="protein sequence ID" value="CAK0877892.1"/>
    <property type="molecule type" value="Genomic_DNA"/>
</dbReference>
<gene>
    <name evidence="1" type="ORF">PCOR1329_LOCUS61803</name>
</gene>
<reference evidence="1" key="1">
    <citation type="submission" date="2023-10" db="EMBL/GenBank/DDBJ databases">
        <authorList>
            <person name="Chen Y."/>
            <person name="Shah S."/>
            <person name="Dougan E. K."/>
            <person name="Thang M."/>
            <person name="Chan C."/>
        </authorList>
    </citation>
    <scope>NUCLEOTIDE SEQUENCE [LARGE SCALE GENOMIC DNA]</scope>
</reference>
<organism evidence="1 2">
    <name type="scientific">Prorocentrum cordatum</name>
    <dbReference type="NCBI Taxonomy" id="2364126"/>
    <lineage>
        <taxon>Eukaryota</taxon>
        <taxon>Sar</taxon>
        <taxon>Alveolata</taxon>
        <taxon>Dinophyceae</taxon>
        <taxon>Prorocentrales</taxon>
        <taxon>Prorocentraceae</taxon>
        <taxon>Prorocentrum</taxon>
    </lineage>
</organism>
<evidence type="ECO:0000313" key="1">
    <source>
        <dbReference type="EMBL" id="CAK0877892.1"/>
    </source>
</evidence>
<evidence type="ECO:0000313" key="2">
    <source>
        <dbReference type="Proteomes" id="UP001189429"/>
    </source>
</evidence>